<dbReference type="EMBL" id="CAXHTB010000003">
    <property type="protein sequence ID" value="CAL0302734.1"/>
    <property type="molecule type" value="Genomic_DNA"/>
</dbReference>
<reference evidence="2 3" key="1">
    <citation type="submission" date="2024-03" db="EMBL/GenBank/DDBJ databases">
        <authorList>
            <person name="Martinez-Hernandez J."/>
        </authorList>
    </citation>
    <scope>NUCLEOTIDE SEQUENCE [LARGE SCALE GENOMIC DNA]</scope>
</reference>
<evidence type="ECO:0000256" key="1">
    <source>
        <dbReference type="SAM" id="SignalP"/>
    </source>
</evidence>
<feature type="chain" id="PRO_5043337372" description="LCR" evidence="1">
    <location>
        <begin position="30"/>
        <end position="77"/>
    </location>
</feature>
<evidence type="ECO:0008006" key="4">
    <source>
        <dbReference type="Google" id="ProtNLM"/>
    </source>
</evidence>
<feature type="signal peptide" evidence="1">
    <location>
        <begin position="1"/>
        <end position="29"/>
    </location>
</feature>
<gene>
    <name evidence="2" type="ORF">LLUT_LOCUS3794</name>
</gene>
<comment type="caution">
    <text evidence="2">The sequence shown here is derived from an EMBL/GenBank/DDBJ whole genome shotgun (WGS) entry which is preliminary data.</text>
</comment>
<organism evidence="2 3">
    <name type="scientific">Lupinus luteus</name>
    <name type="common">European yellow lupine</name>
    <dbReference type="NCBI Taxonomy" id="3873"/>
    <lineage>
        <taxon>Eukaryota</taxon>
        <taxon>Viridiplantae</taxon>
        <taxon>Streptophyta</taxon>
        <taxon>Embryophyta</taxon>
        <taxon>Tracheophyta</taxon>
        <taxon>Spermatophyta</taxon>
        <taxon>Magnoliopsida</taxon>
        <taxon>eudicotyledons</taxon>
        <taxon>Gunneridae</taxon>
        <taxon>Pentapetalae</taxon>
        <taxon>rosids</taxon>
        <taxon>fabids</taxon>
        <taxon>Fabales</taxon>
        <taxon>Fabaceae</taxon>
        <taxon>Papilionoideae</taxon>
        <taxon>50 kb inversion clade</taxon>
        <taxon>genistoids sensu lato</taxon>
        <taxon>core genistoids</taxon>
        <taxon>Genisteae</taxon>
        <taxon>Lupinus</taxon>
    </lineage>
</organism>
<accession>A0AAV1W047</accession>
<dbReference type="Proteomes" id="UP001497480">
    <property type="component" value="Unassembled WGS sequence"/>
</dbReference>
<proteinExistence type="predicted"/>
<name>A0AAV1W047_LUPLU</name>
<keyword evidence="3" id="KW-1185">Reference proteome</keyword>
<evidence type="ECO:0000313" key="2">
    <source>
        <dbReference type="EMBL" id="CAL0302734.1"/>
    </source>
</evidence>
<keyword evidence="1" id="KW-0732">Signal</keyword>
<evidence type="ECO:0000313" key="3">
    <source>
        <dbReference type="Proteomes" id="UP001497480"/>
    </source>
</evidence>
<dbReference type="AlphaFoldDB" id="A0AAV1W047"/>
<protein>
    <recommendedName>
        <fullName evidence="4">LCR</fullName>
    </recommendedName>
</protein>
<sequence length="77" mass="8251">MACGTYQHFLIGILCIALILTSGPRIVKASEHLQCTVPCIGGKDRENIICNKNCIDQGYEKGGLCSESKCCCKVSIG</sequence>